<evidence type="ECO:0000256" key="11">
    <source>
        <dbReference type="ARBA" id="ARBA00049308"/>
    </source>
</evidence>
<dbReference type="VEuPathDB" id="VectorBase:AGAMI1_007360"/>
<evidence type="ECO:0000256" key="8">
    <source>
        <dbReference type="ARBA" id="ARBA00022840"/>
    </source>
</evidence>
<sequence length="708" mass="78149">MASTDEALVRVAAQFASGNVPDSTRQRHHAPLYGRLVTEEHLPAVHRDIHQRSISPTSSTDIRAMEARIPVLFRDPATAPLRKLSVDLIKTYKHINEVYYAKKKRRAQQTQGEDTSHKKERKLYNDGYDDENHDYIIKNGEKFLDRYEIDSLIGKGSFGQVVKAFDHEERCQVAIKIIKNKKPFLNQAQIEVKLLEMMNRADAENKYYIVKLKRHFMWRNHLCLVFELLSYNLFDLLRNTNFRGVSLNLTKKFAQQLCTALLFLSTPELNIIHCDLKPENILLCNPKRSAIKIVDFGSSCQLGQRIYQYIQSRFYRSPEVLLGIPYDLAIDMWSLGCILVEMHTGEPLFSGSNEADQINRIVEVLGMPPKHILDQAHKTRKFFEKLPSDGSYVLRKTQNQRKYKPPGSRKLHDILGVETGGPGGRRHGEPGHSVSDYLKFKDLILRMLDYDPKTRVTPYYALQHNFFKRTSDESTNTANTISSLSTSPSVSTQDQPSHGEYGQARQQRRSLLPLPPALHEEQTAGARKGAGALPSSYTSSAATVSSVSSSSFYHPSTFLAAKGGDHRHQQHQPKLKFQPKPSGGIGGGGAVMPSAKSLTSATSSSTTSSKSSSSCTTSSSSSSASSASSSTSSLSASSLSVSTSTSAPSVSSAVSSVSGGAGGGSSSSSHLAKNAKVSQPELDDRLKKIHIVHPSTVEKAFLSSAYLK</sequence>
<comment type="caution">
    <text evidence="16">The sequence shown here is derived from an EMBL/GenBank/DDBJ whole genome shotgun (WGS) entry which is preliminary data.</text>
</comment>
<dbReference type="HOGENOM" id="CLU_000288_5_6_1"/>
<feature type="domain" description="Protein kinase" evidence="15">
    <location>
        <begin position="147"/>
        <end position="467"/>
    </location>
</feature>
<evidence type="ECO:0000256" key="1">
    <source>
        <dbReference type="ARBA" id="ARBA00004123"/>
    </source>
</evidence>
<accession>F5HMZ8</accession>
<gene>
    <name evidence="16" type="ORF">AgaP_AGAP002119</name>
</gene>
<reference evidence="16" key="2">
    <citation type="submission" date="2002-03" db="EMBL/GenBank/DDBJ databases">
        <authorList>
            <consortium name="The Anopheles Genome Sequencing Consortium"/>
        </authorList>
    </citation>
    <scope>NUCLEOTIDE SEQUENCE</scope>
    <source>
        <strain evidence="16">PEST</strain>
    </source>
</reference>
<feature type="region of interest" description="Disordered" evidence="14">
    <location>
        <begin position="563"/>
        <end position="680"/>
    </location>
</feature>
<feature type="compositionally biased region" description="Low complexity" evidence="14">
    <location>
        <begin position="480"/>
        <end position="492"/>
    </location>
</feature>
<evidence type="ECO:0000256" key="6">
    <source>
        <dbReference type="ARBA" id="ARBA00022741"/>
    </source>
</evidence>
<dbReference type="InterPro" id="IPR050494">
    <property type="entry name" value="Ser_Thr_dual-spec_kinase"/>
</dbReference>
<evidence type="ECO:0000256" key="4">
    <source>
        <dbReference type="ARBA" id="ARBA00022527"/>
    </source>
</evidence>
<reference evidence="16" key="1">
    <citation type="journal article" date="2002" name="Science">
        <title>The genome sequence of the malaria mosquito Anopheles gambiae.</title>
        <authorList>
            <person name="Holt R.A."/>
            <person name="Subramanian G.M."/>
            <person name="Halpern A."/>
            <person name="Sutton G.G."/>
            <person name="Charlab R."/>
            <person name="Nusskern D.R."/>
            <person name="Wincker P."/>
            <person name="Clark A.G."/>
            <person name="Ribeiro J.M."/>
            <person name="Wides R."/>
            <person name="Salzberg S.L."/>
            <person name="Loftus B."/>
            <person name="Yandell M."/>
            <person name="Majoros W.H."/>
            <person name="Rusch D.B."/>
            <person name="Lai Z."/>
            <person name="Kraft C.L."/>
            <person name="Abril J.F."/>
            <person name="Anthouard V."/>
            <person name="Arensburger P."/>
            <person name="Atkinson P.W."/>
            <person name="Baden H."/>
            <person name="de Berardinis V."/>
            <person name="Baldwin D."/>
            <person name="Benes V."/>
            <person name="Biedler J."/>
            <person name="Blass C."/>
            <person name="Bolanos R."/>
            <person name="Boscus D."/>
            <person name="Barnstead M."/>
            <person name="Cai S."/>
            <person name="Center A."/>
            <person name="Chaturverdi K."/>
            <person name="Christophides G.K."/>
            <person name="Chrystal M.A."/>
            <person name="Clamp M."/>
            <person name="Cravchik A."/>
            <person name="Curwen V."/>
            <person name="Dana A."/>
            <person name="Delcher A."/>
            <person name="Dew I."/>
            <person name="Evans C.A."/>
            <person name="Flanigan M."/>
            <person name="Grundschober-Freimoser A."/>
            <person name="Friedli L."/>
            <person name="Gu Z."/>
            <person name="Guan P."/>
            <person name="Guigo R."/>
            <person name="Hillenmeyer M.E."/>
            <person name="Hladun S.L."/>
            <person name="Hogan J.R."/>
            <person name="Hong Y.S."/>
            <person name="Hoover J."/>
            <person name="Jaillon O."/>
            <person name="Ke Z."/>
            <person name="Kodira C."/>
            <person name="Kokoza E."/>
            <person name="Koutsos A."/>
            <person name="Letunic I."/>
            <person name="Levitsky A."/>
            <person name="Liang Y."/>
            <person name="Lin J.J."/>
            <person name="Lobo N.F."/>
            <person name="Lopez J.R."/>
            <person name="Malek J.A."/>
            <person name="McIntosh T.C."/>
            <person name="Meister S."/>
            <person name="Miller J."/>
            <person name="Mobarry C."/>
            <person name="Mongin E."/>
            <person name="Murphy S.D."/>
            <person name="O'Brochta D.A."/>
            <person name="Pfannkoch C."/>
            <person name="Qi R."/>
            <person name="Regier M.A."/>
            <person name="Remington K."/>
            <person name="Shao H."/>
            <person name="Sharakhova M.V."/>
            <person name="Sitter C.D."/>
            <person name="Shetty J."/>
            <person name="Smith T.J."/>
            <person name="Strong R."/>
            <person name="Sun J."/>
            <person name="Thomasova D."/>
            <person name="Ton L.Q."/>
            <person name="Topalis P."/>
            <person name="Tu Z."/>
            <person name="Unger M.F."/>
            <person name="Walenz B."/>
            <person name="Wang A."/>
            <person name="Wang J."/>
            <person name="Wang M."/>
            <person name="Wang X."/>
            <person name="Woodford K.J."/>
            <person name="Wortman J.R."/>
            <person name="Wu M."/>
            <person name="Yao A."/>
            <person name="Zdobnov E.M."/>
            <person name="Zhang H."/>
            <person name="Zhao Q."/>
            <person name="Zhao S."/>
            <person name="Zhu S.C."/>
            <person name="Zhimulev I."/>
            <person name="Coluzzi M."/>
            <person name="della Torre A."/>
            <person name="Roth C.W."/>
            <person name="Louis C."/>
            <person name="Kalush F."/>
            <person name="Mural R.J."/>
            <person name="Myers E.W."/>
            <person name="Adams M.D."/>
            <person name="Smith H.O."/>
            <person name="Broder S."/>
            <person name="Gardner M.J."/>
            <person name="Fraser C.M."/>
            <person name="Birney E."/>
            <person name="Bork P."/>
            <person name="Brey P.T."/>
            <person name="Venter J.C."/>
            <person name="Weissenbach J."/>
            <person name="Kafatos F.C."/>
            <person name="Collins F.H."/>
            <person name="Hoffman S.L."/>
        </authorList>
    </citation>
    <scope>NUCLEOTIDE SEQUENCE [LARGE SCALE GENOMIC DNA]</scope>
    <source>
        <strain evidence="16">PEST</strain>
    </source>
</reference>
<feature type="compositionally biased region" description="Basic residues" evidence="14">
    <location>
        <begin position="398"/>
        <end position="409"/>
    </location>
</feature>
<dbReference type="AlphaFoldDB" id="F5HMZ8"/>
<dbReference type="GO" id="GO:0005634">
    <property type="term" value="C:nucleus"/>
    <property type="evidence" value="ECO:0007669"/>
    <property type="project" value="UniProtKB-SubCell"/>
</dbReference>
<dbReference type="InterPro" id="IPR000719">
    <property type="entry name" value="Prot_kinase_dom"/>
</dbReference>
<keyword evidence="6 13" id="KW-0547">Nucleotide-binding</keyword>
<keyword evidence="7" id="KW-0418">Kinase</keyword>
<feature type="region of interest" description="Disordered" evidence="14">
    <location>
        <begin position="472"/>
        <end position="506"/>
    </location>
</feature>
<dbReference type="VEuPathDB" id="VectorBase:AGAP002119"/>
<dbReference type="PROSITE" id="PS50011">
    <property type="entry name" value="PROTEIN_KINASE_DOM"/>
    <property type="match status" value="1"/>
</dbReference>
<keyword evidence="4" id="KW-0723">Serine/threonine-protein kinase</keyword>
<dbReference type="CDD" id="cd14226">
    <property type="entry name" value="PKc_DYRK1"/>
    <property type="match status" value="1"/>
</dbReference>
<keyword evidence="9" id="KW-0539">Nucleus</keyword>
<dbReference type="Pfam" id="PF00069">
    <property type="entry name" value="Pkinase"/>
    <property type="match status" value="1"/>
</dbReference>
<dbReference type="EMBL" id="AAAB01008987">
    <property type="protein sequence ID" value="EGK97378.1"/>
    <property type="molecule type" value="Genomic_DNA"/>
</dbReference>
<comment type="catalytic activity">
    <reaction evidence="10">
        <text>L-seryl-[protein] + ATP = O-phospho-L-seryl-[protein] + ADP + H(+)</text>
        <dbReference type="Rhea" id="RHEA:17989"/>
        <dbReference type="Rhea" id="RHEA-COMP:9863"/>
        <dbReference type="Rhea" id="RHEA-COMP:11604"/>
        <dbReference type="ChEBI" id="CHEBI:15378"/>
        <dbReference type="ChEBI" id="CHEBI:29999"/>
        <dbReference type="ChEBI" id="CHEBI:30616"/>
        <dbReference type="ChEBI" id="CHEBI:83421"/>
        <dbReference type="ChEBI" id="CHEBI:456216"/>
        <dbReference type="EC" id="2.7.12.1"/>
    </reaction>
</comment>
<dbReference type="GO" id="GO:0005524">
    <property type="term" value="F:ATP binding"/>
    <property type="evidence" value="ECO:0007669"/>
    <property type="project" value="UniProtKB-UniRule"/>
</dbReference>
<dbReference type="FunFam" id="1.10.510.10:FF:000117">
    <property type="entry name" value="dual specificity tyrosine-phosphorylation-regulated kinase 1A isoform X1"/>
    <property type="match status" value="1"/>
</dbReference>
<evidence type="ECO:0000256" key="14">
    <source>
        <dbReference type="SAM" id="MobiDB-lite"/>
    </source>
</evidence>
<dbReference type="InterPro" id="IPR044131">
    <property type="entry name" value="PKc_DYR1A/1B"/>
</dbReference>
<evidence type="ECO:0000256" key="2">
    <source>
        <dbReference type="ARBA" id="ARBA00008867"/>
    </source>
</evidence>
<dbReference type="EC" id="2.7.12.1" evidence="3"/>
<dbReference type="PANTHER" id="PTHR24058:SF28">
    <property type="entry name" value="SERINE_THREONINE-PROTEIN KINASE MINIBRAIN"/>
    <property type="match status" value="1"/>
</dbReference>
<organism evidence="16">
    <name type="scientific">Anopheles gambiae</name>
    <name type="common">African malaria mosquito</name>
    <dbReference type="NCBI Taxonomy" id="7165"/>
    <lineage>
        <taxon>Eukaryota</taxon>
        <taxon>Metazoa</taxon>
        <taxon>Ecdysozoa</taxon>
        <taxon>Arthropoda</taxon>
        <taxon>Hexapoda</taxon>
        <taxon>Insecta</taxon>
        <taxon>Pterygota</taxon>
        <taxon>Neoptera</taxon>
        <taxon>Endopterygota</taxon>
        <taxon>Diptera</taxon>
        <taxon>Nematocera</taxon>
        <taxon>Culicoidea</taxon>
        <taxon>Culicidae</taxon>
        <taxon>Anophelinae</taxon>
        <taxon>Anopheles</taxon>
    </lineage>
</organism>
<evidence type="ECO:0000256" key="7">
    <source>
        <dbReference type="ARBA" id="ARBA00022777"/>
    </source>
</evidence>
<dbReference type="PROSITE" id="PS00108">
    <property type="entry name" value="PROTEIN_KINASE_ST"/>
    <property type="match status" value="1"/>
</dbReference>
<dbReference type="SUPFAM" id="SSF56112">
    <property type="entry name" value="Protein kinase-like (PK-like)"/>
    <property type="match status" value="1"/>
</dbReference>
<comment type="catalytic activity">
    <reaction evidence="12">
        <text>L-tyrosyl-[protein] + ATP = O-phospho-L-tyrosyl-[protein] + ADP + H(+)</text>
        <dbReference type="Rhea" id="RHEA:10596"/>
        <dbReference type="Rhea" id="RHEA-COMP:10136"/>
        <dbReference type="Rhea" id="RHEA-COMP:20101"/>
        <dbReference type="ChEBI" id="CHEBI:15378"/>
        <dbReference type="ChEBI" id="CHEBI:30616"/>
        <dbReference type="ChEBI" id="CHEBI:46858"/>
        <dbReference type="ChEBI" id="CHEBI:61978"/>
        <dbReference type="ChEBI" id="CHEBI:456216"/>
        <dbReference type="EC" id="2.7.12.1"/>
    </reaction>
</comment>
<dbReference type="SMART" id="SM00220">
    <property type="entry name" value="S_TKc"/>
    <property type="match status" value="1"/>
</dbReference>
<dbReference type="InterPro" id="IPR017441">
    <property type="entry name" value="Protein_kinase_ATP_BS"/>
</dbReference>
<comment type="subcellular location">
    <subcellularLocation>
        <location evidence="1">Nucleus</location>
    </subcellularLocation>
</comment>
<dbReference type="InterPro" id="IPR008271">
    <property type="entry name" value="Ser/Thr_kinase_AS"/>
</dbReference>
<protein>
    <recommendedName>
        <fullName evidence="3">dual-specificity kinase</fullName>
        <ecNumber evidence="3">2.7.12.1</ecNumber>
    </recommendedName>
</protein>
<evidence type="ECO:0000256" key="13">
    <source>
        <dbReference type="PROSITE-ProRule" id="PRU10141"/>
    </source>
</evidence>
<proteinExistence type="inferred from homology"/>
<feature type="compositionally biased region" description="Low complexity" evidence="14">
    <location>
        <begin position="594"/>
        <end position="658"/>
    </location>
</feature>
<reference evidence="16" key="5">
    <citation type="submission" date="2011-05" db="EMBL/GenBank/DDBJ databases">
        <authorList>
            <consortium name="VectorBase"/>
        </authorList>
    </citation>
    <scope>NUCLEOTIDE SEQUENCE</scope>
    <source>
        <strain evidence="16">PEST</strain>
    </source>
</reference>
<dbReference type="FunFam" id="3.30.200.20:FF:000087">
    <property type="entry name" value="Dual specificity tyrosine-phosphorylation-regulated kinase 1A"/>
    <property type="match status" value="1"/>
</dbReference>
<evidence type="ECO:0000259" key="15">
    <source>
        <dbReference type="PROSITE" id="PS50011"/>
    </source>
</evidence>
<evidence type="ECO:0000256" key="10">
    <source>
        <dbReference type="ARBA" id="ARBA00049003"/>
    </source>
</evidence>
<keyword evidence="5" id="KW-0808">Transferase</keyword>
<evidence type="ECO:0000256" key="3">
    <source>
        <dbReference type="ARBA" id="ARBA00013203"/>
    </source>
</evidence>
<evidence type="ECO:0000256" key="9">
    <source>
        <dbReference type="ARBA" id="ARBA00023242"/>
    </source>
</evidence>
<dbReference type="Gene3D" id="1.10.510.10">
    <property type="entry name" value="Transferase(Phosphotransferase) domain 1"/>
    <property type="match status" value="1"/>
</dbReference>
<keyword evidence="8 13" id="KW-0067">ATP-binding</keyword>
<feature type="binding site" evidence="13">
    <location>
        <position position="176"/>
    </location>
    <ligand>
        <name>ATP</name>
        <dbReference type="ChEBI" id="CHEBI:30616"/>
    </ligand>
</feature>
<evidence type="ECO:0000313" key="16">
    <source>
        <dbReference type="EMBL" id="EGK97378.1"/>
    </source>
</evidence>
<dbReference type="PANTHER" id="PTHR24058">
    <property type="entry name" value="DUAL SPECIFICITY PROTEIN KINASE"/>
    <property type="match status" value="1"/>
</dbReference>
<comment type="catalytic activity">
    <reaction evidence="11">
        <text>L-threonyl-[protein] + ATP = O-phospho-L-threonyl-[protein] + ADP + H(+)</text>
        <dbReference type="Rhea" id="RHEA:46608"/>
        <dbReference type="Rhea" id="RHEA-COMP:11060"/>
        <dbReference type="Rhea" id="RHEA-COMP:11605"/>
        <dbReference type="ChEBI" id="CHEBI:15378"/>
        <dbReference type="ChEBI" id="CHEBI:30013"/>
        <dbReference type="ChEBI" id="CHEBI:30616"/>
        <dbReference type="ChEBI" id="CHEBI:61977"/>
        <dbReference type="ChEBI" id="CHEBI:456216"/>
        <dbReference type="EC" id="2.7.12.1"/>
    </reaction>
</comment>
<evidence type="ECO:0000256" key="12">
    <source>
        <dbReference type="ARBA" id="ARBA00051680"/>
    </source>
</evidence>
<evidence type="ECO:0000256" key="5">
    <source>
        <dbReference type="ARBA" id="ARBA00022679"/>
    </source>
</evidence>
<dbReference type="GO" id="GO:0004674">
    <property type="term" value="F:protein serine/threonine kinase activity"/>
    <property type="evidence" value="ECO:0007669"/>
    <property type="project" value="UniProtKB-KW"/>
</dbReference>
<reference evidence="16" key="3">
    <citation type="journal article" date="2004" name="Trends Parasitol.">
        <title>The Anopheles gambiae genome: an update.</title>
        <authorList>
            <person name="Mongin E."/>
            <person name="Louis C."/>
            <person name="Holt R.A."/>
            <person name="Birney E."/>
            <person name="Collins F.H."/>
        </authorList>
    </citation>
    <scope>NUCLEOTIDE SEQUENCE</scope>
    <source>
        <strain evidence="16">PEST</strain>
    </source>
</reference>
<dbReference type="InterPro" id="IPR011009">
    <property type="entry name" value="Kinase-like_dom_sf"/>
</dbReference>
<comment type="similarity">
    <text evidence="2">Belongs to the protein kinase superfamily. CMGC Ser/Thr protein kinase family. MNB/DYRK subfamily.</text>
</comment>
<feature type="region of interest" description="Disordered" evidence="14">
    <location>
        <begin position="398"/>
        <end position="433"/>
    </location>
</feature>
<dbReference type="PROSITE" id="PS00107">
    <property type="entry name" value="PROTEIN_KINASE_ATP"/>
    <property type="match status" value="1"/>
</dbReference>
<reference evidence="16" key="4">
    <citation type="journal article" date="2007" name="Genome Biol.">
        <title>Update of the Anopheles gambiae PEST genome assembly.</title>
        <authorList>
            <person name="Sharakhova M.V."/>
            <person name="Hammond M.P."/>
            <person name="Lobo N.F."/>
            <person name="Krzywinski J."/>
            <person name="Unger M.F."/>
            <person name="Hillenmeyer M.E."/>
            <person name="Bruggner R.V."/>
            <person name="Birney E."/>
            <person name="Collins F.H."/>
        </authorList>
    </citation>
    <scope>NUCLEOTIDE SEQUENCE</scope>
    <source>
        <strain evidence="16">PEST</strain>
    </source>
</reference>
<dbReference type="Gene3D" id="3.30.200.20">
    <property type="entry name" value="Phosphorylase Kinase, domain 1"/>
    <property type="match status" value="1"/>
</dbReference>
<name>F5HMZ8_ANOGA</name>
<dbReference type="GO" id="GO:0004712">
    <property type="term" value="F:protein serine/threonine/tyrosine kinase activity"/>
    <property type="evidence" value="ECO:0007669"/>
    <property type="project" value="UniProtKB-EC"/>
</dbReference>